<accession>A0A7S3YJM2</accession>
<reference evidence="1" key="1">
    <citation type="submission" date="2021-01" db="EMBL/GenBank/DDBJ databases">
        <authorList>
            <person name="Corre E."/>
            <person name="Pelletier E."/>
            <person name="Niang G."/>
            <person name="Scheremetjew M."/>
            <person name="Finn R."/>
            <person name="Kale V."/>
            <person name="Holt S."/>
            <person name="Cochrane G."/>
            <person name="Meng A."/>
            <person name="Brown T."/>
            <person name="Cohen L."/>
        </authorList>
    </citation>
    <scope>NUCLEOTIDE SEQUENCE</scope>
    <source>
        <strain evidence="1">CCCM811</strain>
    </source>
</reference>
<dbReference type="EMBL" id="HBIV01008498">
    <property type="protein sequence ID" value="CAE0653750.1"/>
    <property type="molecule type" value="Transcribed_RNA"/>
</dbReference>
<protein>
    <submittedName>
        <fullName evidence="1">Uncharacterized protein</fullName>
    </submittedName>
</protein>
<gene>
    <name evidence="1" type="ORF">LGLO00237_LOCUS6402</name>
</gene>
<proteinExistence type="predicted"/>
<sequence length="112" mass="13440">MQRDNQKLRAAGRREYHGMVASLVRFVKARDPRAREIREIRQRTVFEDELRKIRRQEQKQAMREEAREAAWREERKWMKEASVLRAIRYAGVWDLPTVNESESQTKHGCATD</sequence>
<name>A0A7S3YJM2_9EUKA</name>
<organism evidence="1">
    <name type="scientific">Lotharella globosa</name>
    <dbReference type="NCBI Taxonomy" id="91324"/>
    <lineage>
        <taxon>Eukaryota</taxon>
        <taxon>Sar</taxon>
        <taxon>Rhizaria</taxon>
        <taxon>Cercozoa</taxon>
        <taxon>Chlorarachniophyceae</taxon>
        <taxon>Lotharella</taxon>
    </lineage>
</organism>
<dbReference type="AlphaFoldDB" id="A0A7S3YJM2"/>
<evidence type="ECO:0000313" key="1">
    <source>
        <dbReference type="EMBL" id="CAE0653750.1"/>
    </source>
</evidence>